<keyword evidence="2" id="KW-1185">Reference proteome</keyword>
<reference evidence="1 2" key="1">
    <citation type="submission" date="2016-10" db="EMBL/GenBank/DDBJ databases">
        <title>Genome sequence of the ascomycete fungus Penicillium subrubescens.</title>
        <authorList>
            <person name="De Vries R.P."/>
            <person name="Peng M."/>
            <person name="Dilokpimol A."/>
            <person name="Hilden K."/>
            <person name="Makela M.R."/>
            <person name="Grigoriev I."/>
            <person name="Riley R."/>
            <person name="Granchi Z."/>
        </authorList>
    </citation>
    <scope>NUCLEOTIDE SEQUENCE [LARGE SCALE GENOMIC DNA]</scope>
    <source>
        <strain evidence="1 2">CBS 132785</strain>
    </source>
</reference>
<dbReference type="AlphaFoldDB" id="A0A1Q5URU6"/>
<evidence type="ECO:0000313" key="1">
    <source>
        <dbReference type="EMBL" id="OKP15187.1"/>
    </source>
</evidence>
<evidence type="ECO:0000313" key="2">
    <source>
        <dbReference type="Proteomes" id="UP000186955"/>
    </source>
</evidence>
<organism evidence="1 2">
    <name type="scientific">Penicillium subrubescens</name>
    <dbReference type="NCBI Taxonomy" id="1316194"/>
    <lineage>
        <taxon>Eukaryota</taxon>
        <taxon>Fungi</taxon>
        <taxon>Dikarya</taxon>
        <taxon>Ascomycota</taxon>
        <taxon>Pezizomycotina</taxon>
        <taxon>Eurotiomycetes</taxon>
        <taxon>Eurotiomycetidae</taxon>
        <taxon>Eurotiales</taxon>
        <taxon>Aspergillaceae</taxon>
        <taxon>Penicillium</taxon>
    </lineage>
</organism>
<sequence length="64" mass="6905">MCMSRQGVSKNVIMSTGLYNKVIQAALQNEVNVDQADFLDVFLRAVVDVTTGTALAEETGDKVV</sequence>
<name>A0A1Q5URU6_9EURO</name>
<protein>
    <submittedName>
        <fullName evidence="1">Uncharacterized protein</fullName>
    </submittedName>
</protein>
<gene>
    <name evidence="1" type="ORF">PENSUB_1625</name>
</gene>
<accession>A0A1Q5URU6</accession>
<proteinExistence type="predicted"/>
<comment type="caution">
    <text evidence="1">The sequence shown here is derived from an EMBL/GenBank/DDBJ whole genome shotgun (WGS) entry which is preliminary data.</text>
</comment>
<dbReference type="EMBL" id="MNBE01000018">
    <property type="protein sequence ID" value="OKP15187.1"/>
    <property type="molecule type" value="Genomic_DNA"/>
</dbReference>
<dbReference type="Proteomes" id="UP000186955">
    <property type="component" value="Unassembled WGS sequence"/>
</dbReference>